<dbReference type="EMBL" id="JAPEUV010000150">
    <property type="protein sequence ID" value="KAJ4331423.1"/>
    <property type="molecule type" value="Genomic_DNA"/>
</dbReference>
<name>A0A9W8WSL8_9PLEO</name>
<feature type="compositionally biased region" description="Polar residues" evidence="1">
    <location>
        <begin position="495"/>
        <end position="509"/>
    </location>
</feature>
<proteinExistence type="predicted"/>
<gene>
    <name evidence="3" type="ORF">N0V87_009167</name>
</gene>
<comment type="caution">
    <text evidence="3">The sequence shown here is derived from an EMBL/GenBank/DDBJ whole genome shotgun (WGS) entry which is preliminary data.</text>
</comment>
<feature type="region of interest" description="Disordered" evidence="1">
    <location>
        <begin position="375"/>
        <end position="519"/>
    </location>
</feature>
<dbReference type="AlphaFoldDB" id="A0A9W8WSL8"/>
<evidence type="ECO:0000313" key="4">
    <source>
        <dbReference type="Proteomes" id="UP001140562"/>
    </source>
</evidence>
<keyword evidence="2" id="KW-1133">Transmembrane helix</keyword>
<keyword evidence="2" id="KW-0812">Transmembrane</keyword>
<keyword evidence="2" id="KW-0472">Membrane</keyword>
<feature type="compositionally biased region" description="Low complexity" evidence="1">
    <location>
        <begin position="100"/>
        <end position="124"/>
    </location>
</feature>
<feature type="region of interest" description="Disordered" evidence="1">
    <location>
        <begin position="98"/>
        <end position="137"/>
    </location>
</feature>
<accession>A0A9W8WSL8</accession>
<feature type="region of interest" description="Disordered" evidence="1">
    <location>
        <begin position="861"/>
        <end position="882"/>
    </location>
</feature>
<evidence type="ECO:0000313" key="3">
    <source>
        <dbReference type="EMBL" id="KAJ4331423.1"/>
    </source>
</evidence>
<reference evidence="3" key="1">
    <citation type="submission" date="2022-10" db="EMBL/GenBank/DDBJ databases">
        <title>Tapping the CABI collections for fungal endophytes: first genome assemblies for Collariella, Neodidymelliopsis, Ascochyta clinopodiicola, Didymella pomorum, Didymosphaeria variabile, Neocosmospora piperis and Neocucurbitaria cava.</title>
        <authorList>
            <person name="Hill R."/>
        </authorList>
    </citation>
    <scope>NUCLEOTIDE SEQUENCE</scope>
    <source>
        <strain evidence="3">IMI 360193</strain>
    </source>
</reference>
<feature type="transmembrane region" description="Helical" evidence="2">
    <location>
        <begin position="1031"/>
        <end position="1053"/>
    </location>
</feature>
<feature type="compositionally biased region" description="Basic residues" evidence="1">
    <location>
        <begin position="433"/>
        <end position="449"/>
    </location>
</feature>
<evidence type="ECO:0000256" key="2">
    <source>
        <dbReference type="SAM" id="Phobius"/>
    </source>
</evidence>
<feature type="compositionally biased region" description="Basic residues" evidence="1">
    <location>
        <begin position="808"/>
        <end position="823"/>
    </location>
</feature>
<protein>
    <submittedName>
        <fullName evidence="3">Uncharacterized protein</fullName>
    </submittedName>
</protein>
<keyword evidence="4" id="KW-1185">Reference proteome</keyword>
<sequence length="1063" mass="113775">MSSTNVFAALYEEQPDYMIEDEANELDIDHDGTREGMIAALIEARADAGMNEPRCEHRTVHLDMQVTHVSSDTDLTPTNCTIDTVFDATATEFKPAGPVPTAAAATPTPLETTSETLEPASSAEKVMVPTPTPTSEKAATNTKALSSLFTSSLRMTWAEEKEMEVQEAAAVQAATRVAREAEFKFAQEKEAEAKAAAGAYAQAKSDEEKETEEGWAKVKNFKKRSQRKRKVAVTEACNFKMEPTKSTEITMPAELAQEEEQTDMSTPAVETRVIDHSNEEVEAPKDHLPAQEKEAVVSAASKITEAPQVLEETNAGTIVVISTAIAPEKIPEDDVKAITATEEQNNIFTSKGEAAVAESEVHVVIEEKTTAEVAPIVEVAPADQQTDTSEAVDPVAKPATEPTEDPADESVADVMEVAATNAATEPTFEAKKTKSSRRRKSKKATKKAKAAAESAPPDSESAVETSGDTARDVGALQEPQPSAKKSEAASATTSPQTEVDTTIASTVSPGPSKENSKPATAALVDAWDDWVEQIPTIGAHERQAARDAMFDAEEEAQVRYAAGLPPIDDTPTAAELLHIHEDAERAKKIEASSSSTSAREDVIDTVADNESLQNLEVESIDSELPATLSSSSVNVPEITTLAQSGDLSNLPERKGGSPVRLANQRAITDFFKKGPVVTVQAVFSTAWPGSVTSPAKPAEAVTLTASELEDSSEGVEEKMIDTINVTDYLDYQPDTDDEEFDGNAVSEAFGVTGDLPSALLPFASEPAAATSSAQDNDAQEAASDANVVHEASTRASGNKDAQEPVIARQKKKRSKAQRNAAKKRAAAASATAISAAVADELEEPVDPVATPVATSYTATLKTASSGRANRHEKRTAAVLSGPKRDASHVVVSLTEGAVTKAEKQDSNTFRQKADTLMATICGTVSAWLKRVDRKQQAPNKTQNMPQPFSGDELTESYNLMVAQSQVSDPSNKGFKKFQRKETARRAADIRLRRQPGQSAATKARIADLDGERAVIANRETEAKPDSKPVKWWAVISLLVTILIGTILTFLELFGWGIEKPRRI</sequence>
<feature type="compositionally biased region" description="Acidic residues" evidence="1">
    <location>
        <begin position="402"/>
        <end position="411"/>
    </location>
</feature>
<dbReference type="Proteomes" id="UP001140562">
    <property type="component" value="Unassembled WGS sequence"/>
</dbReference>
<evidence type="ECO:0000256" key="1">
    <source>
        <dbReference type="SAM" id="MobiDB-lite"/>
    </source>
</evidence>
<organism evidence="3 4">
    <name type="scientific">Didymella glomerata</name>
    <dbReference type="NCBI Taxonomy" id="749621"/>
    <lineage>
        <taxon>Eukaryota</taxon>
        <taxon>Fungi</taxon>
        <taxon>Dikarya</taxon>
        <taxon>Ascomycota</taxon>
        <taxon>Pezizomycotina</taxon>
        <taxon>Dothideomycetes</taxon>
        <taxon>Pleosporomycetidae</taxon>
        <taxon>Pleosporales</taxon>
        <taxon>Pleosporineae</taxon>
        <taxon>Didymellaceae</taxon>
        <taxon>Didymella</taxon>
    </lineage>
</organism>
<dbReference type="OrthoDB" id="10690045at2759"/>
<feature type="region of interest" description="Disordered" evidence="1">
    <location>
        <begin position="766"/>
        <end position="823"/>
    </location>
</feature>